<evidence type="ECO:0000313" key="2">
    <source>
        <dbReference type="Proteomes" id="UP000270094"/>
    </source>
</evidence>
<dbReference type="Proteomes" id="UP000270094">
    <property type="component" value="Unassembled WGS sequence"/>
</dbReference>
<dbReference type="AlphaFoldDB" id="A0A3P7LJX1"/>
<sequence>MGGGGKPTTKSNVKKYQFRRKLSEFNNTVRLLETKLEEALWNEEYKMAIEIEECLKKFRSREIPLHELLKERHDAVVKRNYVEAQRTMDDALQSRDFEKFLTVEEVSCRNPTVNLLSKKILSALTRELAEGMRQQLVCLTIRRKTFP</sequence>
<reference evidence="1 2" key="1">
    <citation type="submission" date="2018-11" db="EMBL/GenBank/DDBJ databases">
        <authorList>
            <consortium name="Pathogen Informatics"/>
        </authorList>
    </citation>
    <scope>NUCLEOTIDE SEQUENCE [LARGE SCALE GENOMIC DNA]</scope>
</reference>
<protein>
    <submittedName>
        <fullName evidence="1">Uncharacterized protein</fullName>
    </submittedName>
</protein>
<organism evidence="1 2">
    <name type="scientific">Strongylus vulgaris</name>
    <name type="common">Blood worm</name>
    <dbReference type="NCBI Taxonomy" id="40348"/>
    <lineage>
        <taxon>Eukaryota</taxon>
        <taxon>Metazoa</taxon>
        <taxon>Ecdysozoa</taxon>
        <taxon>Nematoda</taxon>
        <taxon>Chromadorea</taxon>
        <taxon>Rhabditida</taxon>
        <taxon>Rhabditina</taxon>
        <taxon>Rhabditomorpha</taxon>
        <taxon>Strongyloidea</taxon>
        <taxon>Strongylidae</taxon>
        <taxon>Strongylus</taxon>
    </lineage>
</organism>
<name>A0A3P7LJX1_STRVU</name>
<keyword evidence="2" id="KW-1185">Reference proteome</keyword>
<dbReference type="EMBL" id="UYYB01105373">
    <property type="protein sequence ID" value="VDM79508.1"/>
    <property type="molecule type" value="Genomic_DNA"/>
</dbReference>
<gene>
    <name evidence="1" type="ORF">SVUK_LOCUS14506</name>
</gene>
<dbReference type="OrthoDB" id="5863908at2759"/>
<accession>A0A3P7LJX1</accession>
<proteinExistence type="predicted"/>
<evidence type="ECO:0000313" key="1">
    <source>
        <dbReference type="EMBL" id="VDM79508.1"/>
    </source>
</evidence>